<dbReference type="KEGG" id="smic:SmB9_19990"/>
<dbReference type="EMBL" id="RBWX01000007">
    <property type="protein sequence ID" value="RKS91368.1"/>
    <property type="molecule type" value="Genomic_DNA"/>
</dbReference>
<dbReference type="InterPro" id="IPR014710">
    <property type="entry name" value="RmlC-like_jellyroll"/>
</dbReference>
<dbReference type="Proteomes" id="UP000276029">
    <property type="component" value="Unassembled WGS sequence"/>
</dbReference>
<sequence length="156" mass="17217">MDDINRRNLIAAATCGLLMFPAAPIRAKPPRFKLEPGSQGFQTFKAVHEGLGSIDVKIFDFGDAPAPANFLIYDIPAGASEGVHLHNLTDPKLGAFDEYYYIIEGRGRMTIDGEAVLVTAGDHVHAPLDSWRGIENIDSSDRLKVFLTYIDRTQRD</sequence>
<evidence type="ECO:0000313" key="4">
    <source>
        <dbReference type="Proteomes" id="UP000275727"/>
    </source>
</evidence>
<dbReference type="Proteomes" id="UP000275727">
    <property type="component" value="Chromosome"/>
</dbReference>
<name>A0AAD1D5M5_SPHMI</name>
<dbReference type="InterPro" id="IPR013096">
    <property type="entry name" value="Cupin_2"/>
</dbReference>
<evidence type="ECO:0000313" key="2">
    <source>
        <dbReference type="EMBL" id="BBE34341.1"/>
    </source>
</evidence>
<reference evidence="3 5" key="2">
    <citation type="submission" date="2018-10" db="EMBL/GenBank/DDBJ databases">
        <title>Genomic Encyclopedia of Type Strains, Phase IV (KMG-IV): sequencing the most valuable type-strain genomes for metagenomic binning, comparative biology and taxonomic classification.</title>
        <authorList>
            <person name="Goeker M."/>
        </authorList>
    </citation>
    <scope>NUCLEOTIDE SEQUENCE [LARGE SCALE GENOMIC DNA]</scope>
    <source>
        <strain evidence="3 5">DSM 19791</strain>
    </source>
</reference>
<dbReference type="Gene3D" id="2.60.120.10">
    <property type="entry name" value="Jelly Rolls"/>
    <property type="match status" value="1"/>
</dbReference>
<gene>
    <name evidence="3" type="ORF">DFR51_0931</name>
    <name evidence="2" type="ORF">SmB9_19990</name>
</gene>
<dbReference type="Pfam" id="PF07883">
    <property type="entry name" value="Cupin_2"/>
    <property type="match status" value="1"/>
</dbReference>
<dbReference type="RefSeq" id="WP_121047827.1">
    <property type="nucleotide sequence ID" value="NZ_AP018711.1"/>
</dbReference>
<dbReference type="EMBL" id="AP018711">
    <property type="protein sequence ID" value="BBE34341.1"/>
    <property type="molecule type" value="Genomic_DNA"/>
</dbReference>
<protein>
    <submittedName>
        <fullName evidence="3">Cupin domain</fullName>
    </submittedName>
</protein>
<proteinExistence type="predicted"/>
<keyword evidence="5" id="KW-1185">Reference proteome</keyword>
<feature type="domain" description="Cupin type-2" evidence="1">
    <location>
        <begin position="74"/>
        <end position="146"/>
    </location>
</feature>
<accession>A0AAD1D5M5</accession>
<evidence type="ECO:0000313" key="3">
    <source>
        <dbReference type="EMBL" id="RKS91368.1"/>
    </source>
</evidence>
<reference evidence="2 4" key="1">
    <citation type="submission" date="2018-06" db="EMBL/GenBank/DDBJ databases">
        <title>Complete Genome Sequence of the Microcystin-Degrading Bacterium Sphingosinicella microcystinivorans Strain B-9.</title>
        <authorList>
            <person name="Jin H."/>
            <person name="Nishizawa T."/>
            <person name="Guo Y."/>
            <person name="Nishizawa A."/>
            <person name="Park H."/>
            <person name="Kato H."/>
            <person name="Tsuji K."/>
            <person name="Harada K."/>
        </authorList>
    </citation>
    <scope>NUCLEOTIDE SEQUENCE [LARGE SCALE GENOMIC DNA]</scope>
    <source>
        <strain evidence="2 4">B9</strain>
    </source>
</reference>
<organism evidence="2 4">
    <name type="scientific">Sphingosinicella microcystinivorans</name>
    <dbReference type="NCBI Taxonomy" id="335406"/>
    <lineage>
        <taxon>Bacteria</taxon>
        <taxon>Pseudomonadati</taxon>
        <taxon>Pseudomonadota</taxon>
        <taxon>Alphaproteobacteria</taxon>
        <taxon>Sphingomonadales</taxon>
        <taxon>Sphingosinicellaceae</taxon>
        <taxon>Sphingosinicella</taxon>
    </lineage>
</organism>
<evidence type="ECO:0000259" key="1">
    <source>
        <dbReference type="Pfam" id="PF07883"/>
    </source>
</evidence>
<dbReference type="AlphaFoldDB" id="A0AAD1D5M5"/>
<dbReference type="InterPro" id="IPR011051">
    <property type="entry name" value="RmlC_Cupin_sf"/>
</dbReference>
<dbReference type="SUPFAM" id="SSF51182">
    <property type="entry name" value="RmlC-like cupins"/>
    <property type="match status" value="1"/>
</dbReference>
<evidence type="ECO:0000313" key="5">
    <source>
        <dbReference type="Proteomes" id="UP000276029"/>
    </source>
</evidence>